<dbReference type="AlphaFoldDB" id="A0A2D1U7K2"/>
<proteinExistence type="predicted"/>
<organism evidence="1 2">
    <name type="scientific">Pedobacter ginsengisoli</name>
    <dbReference type="NCBI Taxonomy" id="363852"/>
    <lineage>
        <taxon>Bacteria</taxon>
        <taxon>Pseudomonadati</taxon>
        <taxon>Bacteroidota</taxon>
        <taxon>Sphingobacteriia</taxon>
        <taxon>Sphingobacteriales</taxon>
        <taxon>Sphingobacteriaceae</taxon>
        <taxon>Pedobacter</taxon>
    </lineage>
</organism>
<dbReference type="EMBL" id="CP024091">
    <property type="protein sequence ID" value="ATP57585.1"/>
    <property type="molecule type" value="Genomic_DNA"/>
</dbReference>
<sequence>MKAVVVFFLSLFFLLLGGSHSVYSETHHSKISSSTIQKFEKSKQVNLRNSIPGEKKEEFISVEDEDDDQVSVRKSVVPAKYVMALTYASILIYSNYRPKNRLPFCKHLSYISSYKYILQRVLKI</sequence>
<dbReference type="RefSeq" id="WP_099439505.1">
    <property type="nucleotide sequence ID" value="NZ_CP024091.1"/>
</dbReference>
<reference evidence="1 2" key="1">
    <citation type="submission" date="2017-10" db="EMBL/GenBank/DDBJ databases">
        <title>Whole genome of Pedobacter ginsengisoli T01R-27 isolated from tomato rhizosphere.</title>
        <authorList>
            <person name="Weon H.-Y."/>
            <person name="Lee S.A."/>
            <person name="Sang M.K."/>
            <person name="Song J."/>
        </authorList>
    </citation>
    <scope>NUCLEOTIDE SEQUENCE [LARGE SCALE GENOMIC DNA]</scope>
    <source>
        <strain evidence="1 2">T01R-27</strain>
    </source>
</reference>
<dbReference type="OrthoDB" id="680542at2"/>
<evidence type="ECO:0000313" key="1">
    <source>
        <dbReference type="EMBL" id="ATP57585.1"/>
    </source>
</evidence>
<dbReference type="KEGG" id="pgs:CPT03_14440"/>
<accession>A0A2D1U7K2</accession>
<keyword evidence="2" id="KW-1185">Reference proteome</keyword>
<dbReference type="Proteomes" id="UP000223749">
    <property type="component" value="Chromosome"/>
</dbReference>
<name>A0A2D1U7K2_9SPHI</name>
<gene>
    <name evidence="1" type="ORF">CPT03_14440</name>
</gene>
<protein>
    <submittedName>
        <fullName evidence="1">Uncharacterized protein</fullName>
    </submittedName>
</protein>
<evidence type="ECO:0000313" key="2">
    <source>
        <dbReference type="Proteomes" id="UP000223749"/>
    </source>
</evidence>